<evidence type="ECO:0000256" key="12">
    <source>
        <dbReference type="PROSITE-ProRule" id="PRU00175"/>
    </source>
</evidence>
<evidence type="ECO:0000313" key="18">
    <source>
        <dbReference type="Proteomes" id="UP001283341"/>
    </source>
</evidence>
<evidence type="ECO:0000256" key="14">
    <source>
        <dbReference type="SAM" id="Phobius"/>
    </source>
</evidence>
<comment type="caution">
    <text evidence="17">The sequence shown here is derived from an EMBL/GenBank/DDBJ whole genome shotgun (WGS) entry which is preliminary data.</text>
</comment>
<dbReference type="Pfam" id="PF13639">
    <property type="entry name" value="zf-RING_2"/>
    <property type="match status" value="1"/>
</dbReference>
<comment type="catalytic activity">
    <reaction evidence="1">
        <text>S-ubiquitinyl-[E2 ubiquitin-conjugating enzyme]-L-cysteine + [acceptor protein]-L-lysine = [E2 ubiquitin-conjugating enzyme]-L-cysteine + N(6)-ubiquitinyl-[acceptor protein]-L-lysine.</text>
        <dbReference type="EC" id="2.3.2.27"/>
    </reaction>
</comment>
<dbReference type="EC" id="2.3.2.27" evidence="3"/>
<feature type="compositionally biased region" description="Low complexity" evidence="13">
    <location>
        <begin position="532"/>
        <end position="549"/>
    </location>
</feature>
<evidence type="ECO:0000313" key="17">
    <source>
        <dbReference type="EMBL" id="KAK3315307.1"/>
    </source>
</evidence>
<keyword evidence="18" id="KW-1185">Reference proteome</keyword>
<dbReference type="GO" id="GO:0016020">
    <property type="term" value="C:membrane"/>
    <property type="evidence" value="ECO:0007669"/>
    <property type="project" value="UniProtKB-SubCell"/>
</dbReference>
<dbReference type="GO" id="GO:0061630">
    <property type="term" value="F:ubiquitin protein ligase activity"/>
    <property type="evidence" value="ECO:0007669"/>
    <property type="project" value="UniProtKB-EC"/>
</dbReference>
<keyword evidence="7 12" id="KW-0863">Zinc-finger</keyword>
<dbReference type="Gene3D" id="3.30.40.10">
    <property type="entry name" value="Zinc/RING finger domain, C3HC4 (zinc finger)"/>
    <property type="match status" value="1"/>
</dbReference>
<keyword evidence="5 14" id="KW-0812">Transmembrane</keyword>
<dbReference type="InterPro" id="IPR001841">
    <property type="entry name" value="Znf_RING"/>
</dbReference>
<feature type="compositionally biased region" description="Basic and acidic residues" evidence="13">
    <location>
        <begin position="492"/>
        <end position="515"/>
    </location>
</feature>
<dbReference type="GO" id="GO:0008270">
    <property type="term" value="F:zinc ion binding"/>
    <property type="evidence" value="ECO:0007669"/>
    <property type="project" value="UniProtKB-KW"/>
</dbReference>
<keyword evidence="11 14" id="KW-0472">Membrane</keyword>
<proteinExistence type="predicted"/>
<feature type="domain" description="RING-type" evidence="16">
    <location>
        <begin position="355"/>
        <end position="397"/>
    </location>
</feature>
<evidence type="ECO:0000256" key="10">
    <source>
        <dbReference type="ARBA" id="ARBA00022989"/>
    </source>
</evidence>
<evidence type="ECO:0000256" key="7">
    <source>
        <dbReference type="ARBA" id="ARBA00022771"/>
    </source>
</evidence>
<dbReference type="SUPFAM" id="SSF57850">
    <property type="entry name" value="RING/U-box"/>
    <property type="match status" value="1"/>
</dbReference>
<feature type="chain" id="PRO_5041938189" description="RING-type E3 ubiquitin transferase" evidence="15">
    <location>
        <begin position="20"/>
        <end position="549"/>
    </location>
</feature>
<feature type="compositionally biased region" description="Polar residues" evidence="13">
    <location>
        <begin position="411"/>
        <end position="423"/>
    </location>
</feature>
<sequence length="549" mass="59031">MASLLLLAAVALSAVSVSAENATIFNMTHVPDWQKTSLMALQITAPEGDAAPISYEVYPLTASLGLNQTARERGAVWLRGNIVNAANDGYLSQVDKNSVVYLCCDPANSTEEINEIMTNEPERPLAILLYSIAGDCCALEGSDLTYETIFTMASSLEARETLNYTHTGAGIATITGNVNATEPDDQNGQGGSNSAVAMSILYSITGLITLLFLIIIATGAIRAHRYPERYGPRSGYGGRPRQSRAKGLARAVLETLPIVKFGDPDPPKPDPALELEHQPSRSSHDPATGTRLSAIPEEPKTPRKRQSEAVPPMITAATSQDKSATGSGENTASTSVIAGAGSAITHGPNDEHLGCSICTEDFTVGEDVRVLPCDHKFHPPCIDPWLINVSGTCPLCRLDLRPQGSDKQGPPGSSDSEEAFSQQLPPPLAGDLSEQQQQHESNGSSSGGGRRRHSRLLDLQRLRHASVEERIEILRLHRTQSQQHQRQQQQQRGEETEREEGRRARLTDRLRDKFRIRTTQRGHSPPGGGTRGTSTQASGGEVVASASSS</sequence>
<keyword evidence="4" id="KW-0808">Transferase</keyword>
<comment type="subcellular location">
    <subcellularLocation>
        <location evidence="2">Membrane</location>
        <topology evidence="2">Multi-pass membrane protein</topology>
    </subcellularLocation>
</comment>
<dbReference type="SMART" id="SM00184">
    <property type="entry name" value="RING"/>
    <property type="match status" value="1"/>
</dbReference>
<feature type="region of interest" description="Disordered" evidence="13">
    <location>
        <begin position="478"/>
        <end position="549"/>
    </location>
</feature>
<evidence type="ECO:0000256" key="8">
    <source>
        <dbReference type="ARBA" id="ARBA00022786"/>
    </source>
</evidence>
<evidence type="ECO:0000256" key="13">
    <source>
        <dbReference type="SAM" id="MobiDB-lite"/>
    </source>
</evidence>
<evidence type="ECO:0000256" key="3">
    <source>
        <dbReference type="ARBA" id="ARBA00012483"/>
    </source>
</evidence>
<evidence type="ECO:0000256" key="5">
    <source>
        <dbReference type="ARBA" id="ARBA00022692"/>
    </source>
</evidence>
<dbReference type="EMBL" id="JAUEDM010000006">
    <property type="protein sequence ID" value="KAK3315307.1"/>
    <property type="molecule type" value="Genomic_DNA"/>
</dbReference>
<feature type="region of interest" description="Disordered" evidence="13">
    <location>
        <begin position="227"/>
        <end position="333"/>
    </location>
</feature>
<dbReference type="PANTHER" id="PTHR45977:SF4">
    <property type="entry name" value="RING-TYPE DOMAIN-CONTAINING PROTEIN"/>
    <property type="match status" value="1"/>
</dbReference>
<evidence type="ECO:0000256" key="11">
    <source>
        <dbReference type="ARBA" id="ARBA00023136"/>
    </source>
</evidence>
<evidence type="ECO:0000259" key="16">
    <source>
        <dbReference type="PROSITE" id="PS50089"/>
    </source>
</evidence>
<dbReference type="PANTHER" id="PTHR45977">
    <property type="entry name" value="TARGET OF ERK KINASE MPK-1"/>
    <property type="match status" value="1"/>
</dbReference>
<evidence type="ECO:0000256" key="15">
    <source>
        <dbReference type="SAM" id="SignalP"/>
    </source>
</evidence>
<reference evidence="17" key="2">
    <citation type="submission" date="2023-06" db="EMBL/GenBank/DDBJ databases">
        <authorList>
            <consortium name="Lawrence Berkeley National Laboratory"/>
            <person name="Haridas S."/>
            <person name="Hensen N."/>
            <person name="Bonometti L."/>
            <person name="Westerberg I."/>
            <person name="Brannstrom I.O."/>
            <person name="Guillou S."/>
            <person name="Cros-Aarteil S."/>
            <person name="Calhoun S."/>
            <person name="Kuo A."/>
            <person name="Mondo S."/>
            <person name="Pangilinan J."/>
            <person name="Riley R."/>
            <person name="Labutti K."/>
            <person name="Andreopoulos B."/>
            <person name="Lipzen A."/>
            <person name="Chen C."/>
            <person name="Yanf M."/>
            <person name="Daum C."/>
            <person name="Ng V."/>
            <person name="Clum A."/>
            <person name="Steindorff A."/>
            <person name="Ohm R."/>
            <person name="Martin F."/>
            <person name="Silar P."/>
            <person name="Natvig D."/>
            <person name="Lalanne C."/>
            <person name="Gautier V."/>
            <person name="Ament-Velasquez S.L."/>
            <person name="Kruys A."/>
            <person name="Hutchinson M.I."/>
            <person name="Powell A.J."/>
            <person name="Barry K."/>
            <person name="Miller A.N."/>
            <person name="Grigoriev I.V."/>
            <person name="Debuchy R."/>
            <person name="Gladieux P."/>
            <person name="Thoren M.H."/>
            <person name="Johannesson H."/>
        </authorList>
    </citation>
    <scope>NUCLEOTIDE SEQUENCE</scope>
    <source>
        <strain evidence="17">CBS 118394</strain>
    </source>
</reference>
<gene>
    <name evidence="17" type="ORF">B0H66DRAFT_340860</name>
</gene>
<reference evidence="17" key="1">
    <citation type="journal article" date="2023" name="Mol. Phylogenet. Evol.">
        <title>Genome-scale phylogeny and comparative genomics of the fungal order Sordariales.</title>
        <authorList>
            <person name="Hensen N."/>
            <person name="Bonometti L."/>
            <person name="Westerberg I."/>
            <person name="Brannstrom I.O."/>
            <person name="Guillou S."/>
            <person name="Cros-Aarteil S."/>
            <person name="Calhoun S."/>
            <person name="Haridas S."/>
            <person name="Kuo A."/>
            <person name="Mondo S."/>
            <person name="Pangilinan J."/>
            <person name="Riley R."/>
            <person name="LaButti K."/>
            <person name="Andreopoulos B."/>
            <person name="Lipzen A."/>
            <person name="Chen C."/>
            <person name="Yan M."/>
            <person name="Daum C."/>
            <person name="Ng V."/>
            <person name="Clum A."/>
            <person name="Steindorff A."/>
            <person name="Ohm R.A."/>
            <person name="Martin F."/>
            <person name="Silar P."/>
            <person name="Natvig D.O."/>
            <person name="Lalanne C."/>
            <person name="Gautier V."/>
            <person name="Ament-Velasquez S.L."/>
            <person name="Kruys A."/>
            <person name="Hutchinson M.I."/>
            <person name="Powell A.J."/>
            <person name="Barry K."/>
            <person name="Miller A.N."/>
            <person name="Grigoriev I.V."/>
            <person name="Debuchy R."/>
            <person name="Gladieux P."/>
            <person name="Hiltunen Thoren M."/>
            <person name="Johannesson H."/>
        </authorList>
    </citation>
    <scope>NUCLEOTIDE SEQUENCE</scope>
    <source>
        <strain evidence="17">CBS 118394</strain>
    </source>
</reference>
<evidence type="ECO:0000256" key="6">
    <source>
        <dbReference type="ARBA" id="ARBA00022723"/>
    </source>
</evidence>
<evidence type="ECO:0000256" key="1">
    <source>
        <dbReference type="ARBA" id="ARBA00000900"/>
    </source>
</evidence>
<dbReference type="PROSITE" id="PS50089">
    <property type="entry name" value="ZF_RING_2"/>
    <property type="match status" value="1"/>
</dbReference>
<dbReference type="InterPro" id="IPR013083">
    <property type="entry name" value="Znf_RING/FYVE/PHD"/>
</dbReference>
<organism evidence="17 18">
    <name type="scientific">Apodospora peruviana</name>
    <dbReference type="NCBI Taxonomy" id="516989"/>
    <lineage>
        <taxon>Eukaryota</taxon>
        <taxon>Fungi</taxon>
        <taxon>Dikarya</taxon>
        <taxon>Ascomycota</taxon>
        <taxon>Pezizomycotina</taxon>
        <taxon>Sordariomycetes</taxon>
        <taxon>Sordariomycetidae</taxon>
        <taxon>Sordariales</taxon>
        <taxon>Lasiosphaeriaceae</taxon>
        <taxon>Apodospora</taxon>
    </lineage>
</organism>
<keyword evidence="15" id="KW-0732">Signal</keyword>
<evidence type="ECO:0000256" key="2">
    <source>
        <dbReference type="ARBA" id="ARBA00004141"/>
    </source>
</evidence>
<keyword evidence="9" id="KW-0862">Zinc</keyword>
<feature type="signal peptide" evidence="15">
    <location>
        <begin position="1"/>
        <end position="19"/>
    </location>
</feature>
<keyword evidence="8" id="KW-0833">Ubl conjugation pathway</keyword>
<dbReference type="CDD" id="cd16454">
    <property type="entry name" value="RING-H2_PA-TM-RING"/>
    <property type="match status" value="1"/>
</dbReference>
<name>A0AAE0HYP3_9PEZI</name>
<feature type="compositionally biased region" description="Basic and acidic residues" evidence="13">
    <location>
        <begin position="274"/>
        <end position="284"/>
    </location>
</feature>
<keyword evidence="6" id="KW-0479">Metal-binding</keyword>
<evidence type="ECO:0000256" key="4">
    <source>
        <dbReference type="ARBA" id="ARBA00022679"/>
    </source>
</evidence>
<dbReference type="GO" id="GO:0006511">
    <property type="term" value="P:ubiquitin-dependent protein catabolic process"/>
    <property type="evidence" value="ECO:0007669"/>
    <property type="project" value="TreeGrafter"/>
</dbReference>
<feature type="transmembrane region" description="Helical" evidence="14">
    <location>
        <begin position="200"/>
        <end position="221"/>
    </location>
</feature>
<dbReference type="AlphaFoldDB" id="A0AAE0HYP3"/>
<feature type="compositionally biased region" description="Low complexity" evidence="13">
    <location>
        <begin position="479"/>
        <end position="491"/>
    </location>
</feature>
<protein>
    <recommendedName>
        <fullName evidence="3">RING-type E3 ubiquitin transferase</fullName>
        <ecNumber evidence="3">2.3.2.27</ecNumber>
    </recommendedName>
</protein>
<feature type="compositionally biased region" description="Low complexity" evidence="13">
    <location>
        <begin position="433"/>
        <end position="444"/>
    </location>
</feature>
<keyword evidence="10 14" id="KW-1133">Transmembrane helix</keyword>
<dbReference type="Proteomes" id="UP001283341">
    <property type="component" value="Unassembled WGS sequence"/>
</dbReference>
<feature type="region of interest" description="Disordered" evidence="13">
    <location>
        <begin position="403"/>
        <end position="452"/>
    </location>
</feature>
<dbReference type="GO" id="GO:0016567">
    <property type="term" value="P:protein ubiquitination"/>
    <property type="evidence" value="ECO:0007669"/>
    <property type="project" value="TreeGrafter"/>
</dbReference>
<evidence type="ECO:0000256" key="9">
    <source>
        <dbReference type="ARBA" id="ARBA00022833"/>
    </source>
</evidence>
<accession>A0AAE0HYP3</accession>
<feature type="compositionally biased region" description="Basic and acidic residues" evidence="13">
    <location>
        <begin position="297"/>
        <end position="307"/>
    </location>
</feature>
<feature type="compositionally biased region" description="Polar residues" evidence="13">
    <location>
        <begin position="316"/>
        <end position="333"/>
    </location>
</feature>